<proteinExistence type="predicted"/>
<protein>
    <recommendedName>
        <fullName evidence="1">F-box/LRR-repeat protein 18 LRR domain-containing protein</fullName>
    </recommendedName>
</protein>
<comment type="caution">
    <text evidence="2">The sequence shown here is derived from an EMBL/GenBank/DDBJ whole genome shotgun (WGS) entry which is preliminary data.</text>
</comment>
<reference evidence="2" key="1">
    <citation type="submission" date="2013-04" db="EMBL/GenBank/DDBJ databases">
        <authorList>
            <person name="Qu J."/>
            <person name="Murali S.C."/>
            <person name="Bandaranaike D."/>
            <person name="Bellair M."/>
            <person name="Blankenburg K."/>
            <person name="Chao H."/>
            <person name="Dinh H."/>
            <person name="Doddapaneni H."/>
            <person name="Downs B."/>
            <person name="Dugan-Rocha S."/>
            <person name="Elkadiri S."/>
            <person name="Gnanaolivu R.D."/>
            <person name="Hernandez B."/>
            <person name="Javaid M."/>
            <person name="Jayaseelan J.C."/>
            <person name="Lee S."/>
            <person name="Li M."/>
            <person name="Ming W."/>
            <person name="Munidasa M."/>
            <person name="Muniz J."/>
            <person name="Nguyen L."/>
            <person name="Ongeri F."/>
            <person name="Osuji N."/>
            <person name="Pu L.-L."/>
            <person name="Puazo M."/>
            <person name="Qu C."/>
            <person name="Quiroz J."/>
            <person name="Raj R."/>
            <person name="Weissenberger G."/>
            <person name="Xin Y."/>
            <person name="Zou X."/>
            <person name="Han Y."/>
            <person name="Richards S."/>
            <person name="Worley K."/>
            <person name="Muzny D."/>
            <person name="Gibbs R."/>
        </authorList>
    </citation>
    <scope>NUCLEOTIDE SEQUENCE</scope>
    <source>
        <strain evidence="2">Sampled in the wild</strain>
    </source>
</reference>
<dbReference type="Pfam" id="PF19729">
    <property type="entry name" value="LRR_FBXL18"/>
    <property type="match status" value="1"/>
</dbReference>
<sequence length="204" mass="23522">MPNVGAISAWKNLTSLTFNSIPAVRKFDHFRSVAQACVQLEELRFRAIGPHGHCMYIKDVANSLQYCQKLKNFSIEQGHIADFLKDLLLGLSHCPVLESVCVYNSDLLERSSLKCKNNLQETILNLIKKCHLLNFIRVPVPHVAKNGCNKMKNWITAKLDHPRSNLFMEFCEKLAINEDQFHAFPPDVPRLRYMRWTSRVCETH</sequence>
<evidence type="ECO:0000313" key="3">
    <source>
        <dbReference type="Proteomes" id="UP000792457"/>
    </source>
</evidence>
<organism evidence="2 3">
    <name type="scientific">Ladona fulva</name>
    <name type="common">Scarce chaser dragonfly</name>
    <name type="synonym">Libellula fulva</name>
    <dbReference type="NCBI Taxonomy" id="123851"/>
    <lineage>
        <taxon>Eukaryota</taxon>
        <taxon>Metazoa</taxon>
        <taxon>Ecdysozoa</taxon>
        <taxon>Arthropoda</taxon>
        <taxon>Hexapoda</taxon>
        <taxon>Insecta</taxon>
        <taxon>Pterygota</taxon>
        <taxon>Palaeoptera</taxon>
        <taxon>Odonata</taxon>
        <taxon>Epiprocta</taxon>
        <taxon>Anisoptera</taxon>
        <taxon>Libelluloidea</taxon>
        <taxon>Libellulidae</taxon>
        <taxon>Ladona</taxon>
    </lineage>
</organism>
<evidence type="ECO:0000259" key="1">
    <source>
        <dbReference type="Pfam" id="PF19729"/>
    </source>
</evidence>
<dbReference type="InterPro" id="IPR032675">
    <property type="entry name" value="LRR_dom_sf"/>
</dbReference>
<dbReference type="Gene3D" id="3.80.10.10">
    <property type="entry name" value="Ribonuclease Inhibitor"/>
    <property type="match status" value="1"/>
</dbReference>
<dbReference type="SUPFAM" id="SSF52047">
    <property type="entry name" value="RNI-like"/>
    <property type="match status" value="1"/>
</dbReference>
<dbReference type="InterPro" id="IPR045627">
    <property type="entry name" value="FBXL18_LRR"/>
</dbReference>
<feature type="non-terminal residue" evidence="2">
    <location>
        <position position="204"/>
    </location>
</feature>
<gene>
    <name evidence="2" type="ORF">J437_LFUL010577</name>
</gene>
<dbReference type="EMBL" id="KZ308513">
    <property type="protein sequence ID" value="KAG8230798.1"/>
    <property type="molecule type" value="Genomic_DNA"/>
</dbReference>
<evidence type="ECO:0000313" key="2">
    <source>
        <dbReference type="EMBL" id="KAG8230798.1"/>
    </source>
</evidence>
<feature type="domain" description="F-box/LRR-repeat protein 18 LRR" evidence="1">
    <location>
        <begin position="4"/>
        <end position="103"/>
    </location>
</feature>
<dbReference type="Proteomes" id="UP000792457">
    <property type="component" value="Unassembled WGS sequence"/>
</dbReference>
<dbReference type="GO" id="GO:0031146">
    <property type="term" value="P:SCF-dependent proteasomal ubiquitin-dependent protein catabolic process"/>
    <property type="evidence" value="ECO:0007669"/>
    <property type="project" value="InterPro"/>
</dbReference>
<accession>A0A8K0KAG3</accession>
<reference evidence="2" key="2">
    <citation type="submission" date="2017-10" db="EMBL/GenBank/DDBJ databases">
        <title>Ladona fulva Genome sequencing and assembly.</title>
        <authorList>
            <person name="Murali S."/>
            <person name="Richards S."/>
            <person name="Bandaranaike D."/>
            <person name="Bellair M."/>
            <person name="Blankenburg K."/>
            <person name="Chao H."/>
            <person name="Dinh H."/>
            <person name="Doddapaneni H."/>
            <person name="Dugan-Rocha S."/>
            <person name="Elkadiri S."/>
            <person name="Gnanaolivu R."/>
            <person name="Hernandez B."/>
            <person name="Skinner E."/>
            <person name="Javaid M."/>
            <person name="Lee S."/>
            <person name="Li M."/>
            <person name="Ming W."/>
            <person name="Munidasa M."/>
            <person name="Muniz J."/>
            <person name="Nguyen L."/>
            <person name="Hughes D."/>
            <person name="Osuji N."/>
            <person name="Pu L.-L."/>
            <person name="Puazo M."/>
            <person name="Qu C."/>
            <person name="Quiroz J."/>
            <person name="Raj R."/>
            <person name="Weissenberger G."/>
            <person name="Xin Y."/>
            <person name="Zou X."/>
            <person name="Han Y."/>
            <person name="Worley K."/>
            <person name="Muzny D."/>
            <person name="Gibbs R."/>
        </authorList>
    </citation>
    <scope>NUCLEOTIDE SEQUENCE</scope>
    <source>
        <strain evidence="2">Sampled in the wild</strain>
    </source>
</reference>
<name>A0A8K0KAG3_LADFU</name>
<keyword evidence="3" id="KW-1185">Reference proteome</keyword>
<dbReference type="AlphaFoldDB" id="A0A8K0KAG3"/>